<keyword evidence="1" id="KW-1133">Transmembrane helix</keyword>
<dbReference type="AlphaFoldDB" id="A0A2P2NZX9"/>
<dbReference type="EMBL" id="GGEC01067508">
    <property type="protein sequence ID" value="MBX47992.1"/>
    <property type="molecule type" value="Transcribed_RNA"/>
</dbReference>
<proteinExistence type="predicted"/>
<reference evidence="2" key="1">
    <citation type="submission" date="2018-02" db="EMBL/GenBank/DDBJ databases">
        <title>Rhizophora mucronata_Transcriptome.</title>
        <authorList>
            <person name="Meera S.P."/>
            <person name="Sreeshan A."/>
            <person name="Augustine A."/>
        </authorList>
    </citation>
    <scope>NUCLEOTIDE SEQUENCE</scope>
    <source>
        <tissue evidence="2">Leaf</tissue>
    </source>
</reference>
<name>A0A2P2NZX9_RHIMU</name>
<feature type="transmembrane region" description="Helical" evidence="1">
    <location>
        <begin position="21"/>
        <end position="44"/>
    </location>
</feature>
<accession>A0A2P2NZX9</accession>
<evidence type="ECO:0000256" key="1">
    <source>
        <dbReference type="SAM" id="Phobius"/>
    </source>
</evidence>
<keyword evidence="1" id="KW-0472">Membrane</keyword>
<organism evidence="2">
    <name type="scientific">Rhizophora mucronata</name>
    <name type="common">Asiatic mangrove</name>
    <dbReference type="NCBI Taxonomy" id="61149"/>
    <lineage>
        <taxon>Eukaryota</taxon>
        <taxon>Viridiplantae</taxon>
        <taxon>Streptophyta</taxon>
        <taxon>Embryophyta</taxon>
        <taxon>Tracheophyta</taxon>
        <taxon>Spermatophyta</taxon>
        <taxon>Magnoliopsida</taxon>
        <taxon>eudicotyledons</taxon>
        <taxon>Gunneridae</taxon>
        <taxon>Pentapetalae</taxon>
        <taxon>rosids</taxon>
        <taxon>fabids</taxon>
        <taxon>Malpighiales</taxon>
        <taxon>Rhizophoraceae</taxon>
        <taxon>Rhizophora</taxon>
    </lineage>
</organism>
<evidence type="ECO:0000313" key="2">
    <source>
        <dbReference type="EMBL" id="MBX47992.1"/>
    </source>
</evidence>
<sequence length="70" mass="8292">MRFTPFPTFAQLRKYDIITNYIWLTPLSHHFIQNFISCLVILVFTKPSNHGIICHRIRFAATFSHLLQKS</sequence>
<keyword evidence="1" id="KW-0812">Transmembrane</keyword>
<protein>
    <submittedName>
        <fullName evidence="2">Pentatricopeptide repeat-containing family protein</fullName>
    </submittedName>
</protein>